<dbReference type="EMBL" id="BKCJ011491386">
    <property type="protein sequence ID" value="GFD37831.1"/>
    <property type="molecule type" value="Genomic_DNA"/>
</dbReference>
<dbReference type="AlphaFoldDB" id="A0A699VY05"/>
<organism evidence="1">
    <name type="scientific">Tanacetum cinerariifolium</name>
    <name type="common">Dalmatian daisy</name>
    <name type="synonym">Chrysanthemum cinerariifolium</name>
    <dbReference type="NCBI Taxonomy" id="118510"/>
    <lineage>
        <taxon>Eukaryota</taxon>
        <taxon>Viridiplantae</taxon>
        <taxon>Streptophyta</taxon>
        <taxon>Embryophyta</taxon>
        <taxon>Tracheophyta</taxon>
        <taxon>Spermatophyta</taxon>
        <taxon>Magnoliopsida</taxon>
        <taxon>eudicotyledons</taxon>
        <taxon>Gunneridae</taxon>
        <taxon>Pentapetalae</taxon>
        <taxon>asterids</taxon>
        <taxon>campanulids</taxon>
        <taxon>Asterales</taxon>
        <taxon>Asteraceae</taxon>
        <taxon>Asteroideae</taxon>
        <taxon>Anthemideae</taxon>
        <taxon>Anthemidinae</taxon>
        <taxon>Tanacetum</taxon>
    </lineage>
</organism>
<sequence>LRRKALWTLSMLQPGDPKAKPVVDVLDDIDRRGASDKAGSVDELDTVVVTELKAHGLQIVHEASIPQPWRERFLQASMGSTRHADGPYLHDFQKFIVMWKQEMEHLQAHQIAKVLERKR</sequence>
<reference evidence="1" key="1">
    <citation type="journal article" date="2019" name="Sci. Rep.">
        <title>Draft genome of Tanacetum cinerariifolium, the natural source of mosquito coil.</title>
        <authorList>
            <person name="Yamashiro T."/>
            <person name="Shiraishi A."/>
            <person name="Satake H."/>
            <person name="Nakayama K."/>
        </authorList>
    </citation>
    <scope>NUCLEOTIDE SEQUENCE</scope>
</reference>
<feature type="non-terminal residue" evidence="1">
    <location>
        <position position="1"/>
    </location>
</feature>
<gene>
    <name evidence="1" type="ORF">Tci_909800</name>
</gene>
<evidence type="ECO:0000313" key="1">
    <source>
        <dbReference type="EMBL" id="GFD37831.1"/>
    </source>
</evidence>
<protein>
    <submittedName>
        <fullName evidence="1">Uncharacterized protein</fullName>
    </submittedName>
</protein>
<proteinExistence type="predicted"/>
<name>A0A699VY05_TANCI</name>
<comment type="caution">
    <text evidence="1">The sequence shown here is derived from an EMBL/GenBank/DDBJ whole genome shotgun (WGS) entry which is preliminary data.</text>
</comment>
<accession>A0A699VY05</accession>